<dbReference type="Pfam" id="PF20146">
    <property type="entry name" value="NRF"/>
    <property type="match status" value="1"/>
</dbReference>
<feature type="signal peptide" evidence="2">
    <location>
        <begin position="1"/>
        <end position="19"/>
    </location>
</feature>
<feature type="region of interest" description="Disordered" evidence="1">
    <location>
        <begin position="36"/>
        <end position="86"/>
    </location>
</feature>
<dbReference type="EMBL" id="BMAV01011717">
    <property type="protein sequence ID" value="GFY57759.1"/>
    <property type="molecule type" value="Genomic_DNA"/>
</dbReference>
<reference evidence="4" key="1">
    <citation type="submission" date="2020-08" db="EMBL/GenBank/DDBJ databases">
        <title>Multicomponent nature underlies the extraordinary mechanical properties of spider dragline silk.</title>
        <authorList>
            <person name="Kono N."/>
            <person name="Nakamura H."/>
            <person name="Mori M."/>
            <person name="Yoshida Y."/>
            <person name="Ohtoshi R."/>
            <person name="Malay A.D."/>
            <person name="Moran D.A.P."/>
            <person name="Tomita M."/>
            <person name="Numata K."/>
            <person name="Arakawa K."/>
        </authorList>
    </citation>
    <scope>NUCLEOTIDE SEQUENCE</scope>
</reference>
<dbReference type="InterPro" id="IPR006621">
    <property type="entry name" value="Nose-resist-to-fluoxetine_N"/>
</dbReference>
<proteinExistence type="predicted"/>
<dbReference type="PANTHER" id="PTHR11161">
    <property type="entry name" value="O-ACYLTRANSFERASE"/>
    <property type="match status" value="1"/>
</dbReference>
<organism evidence="4 5">
    <name type="scientific">Trichonephila inaurata madagascariensis</name>
    <dbReference type="NCBI Taxonomy" id="2747483"/>
    <lineage>
        <taxon>Eukaryota</taxon>
        <taxon>Metazoa</taxon>
        <taxon>Ecdysozoa</taxon>
        <taxon>Arthropoda</taxon>
        <taxon>Chelicerata</taxon>
        <taxon>Arachnida</taxon>
        <taxon>Araneae</taxon>
        <taxon>Araneomorphae</taxon>
        <taxon>Entelegynae</taxon>
        <taxon>Araneoidea</taxon>
        <taxon>Nephilidae</taxon>
        <taxon>Trichonephila</taxon>
        <taxon>Trichonephila inaurata</taxon>
    </lineage>
</organism>
<dbReference type="SMART" id="SM00703">
    <property type="entry name" value="NRF"/>
    <property type="match status" value="1"/>
</dbReference>
<accession>A0A8X6XQR2</accession>
<feature type="compositionally biased region" description="Polar residues" evidence="1">
    <location>
        <begin position="36"/>
        <end position="77"/>
    </location>
</feature>
<feature type="domain" description="Nose resistant-to-fluoxetine protein N-terminal" evidence="3">
    <location>
        <begin position="130"/>
        <end position="284"/>
    </location>
</feature>
<feature type="chain" id="PRO_5036454828" evidence="2">
    <location>
        <begin position="20"/>
        <end position="298"/>
    </location>
</feature>
<sequence>MKLLVIYLALACIIRNVKSEEGSVNPAEFSLHVESSSPVLTNKTDSSSTHTARRTIQNRARPWTLQTNPVQNSSPSTPKVEKSTKNNMSEIEMVHEKWRVFEKSMKKVIDGRMKKALPMFLRMGSDAKLSGECSKSIMALVTGIRGLKSWAFRMIDSSTKFPSGILDGTLSDFGDYDQCLNIVKEDNRKRVQFTGQYCVVEAAPLLPPMPHRVQFKTVVLDVSNFSQPDSVLSDLASNINMFYLMKLRLGLCMPSTCSVTDVQEITKLALKDLPLGADVLRCEVKEPLELSNLQIGVM</sequence>
<dbReference type="PANTHER" id="PTHR11161:SF0">
    <property type="entry name" value="O-ACYLTRANSFERASE LIKE PROTEIN"/>
    <property type="match status" value="1"/>
</dbReference>
<keyword evidence="2" id="KW-0732">Signal</keyword>
<protein>
    <submittedName>
        <fullName evidence="4">NRF domain-containing protein</fullName>
    </submittedName>
</protein>
<evidence type="ECO:0000259" key="3">
    <source>
        <dbReference type="SMART" id="SM00703"/>
    </source>
</evidence>
<dbReference type="Proteomes" id="UP000886998">
    <property type="component" value="Unassembled WGS sequence"/>
</dbReference>
<evidence type="ECO:0000313" key="5">
    <source>
        <dbReference type="Proteomes" id="UP000886998"/>
    </source>
</evidence>
<name>A0A8X6XQR2_9ARAC</name>
<gene>
    <name evidence="4" type="primary">X975_09373</name>
    <name evidence="4" type="ORF">TNIN_29001</name>
</gene>
<evidence type="ECO:0000256" key="1">
    <source>
        <dbReference type="SAM" id="MobiDB-lite"/>
    </source>
</evidence>
<dbReference type="OrthoDB" id="6437309at2759"/>
<dbReference type="InterPro" id="IPR052728">
    <property type="entry name" value="O2_lipid_transport_reg"/>
</dbReference>
<comment type="caution">
    <text evidence="4">The sequence shown here is derived from an EMBL/GenBank/DDBJ whole genome shotgun (WGS) entry which is preliminary data.</text>
</comment>
<evidence type="ECO:0000313" key="4">
    <source>
        <dbReference type="EMBL" id="GFY57759.1"/>
    </source>
</evidence>
<evidence type="ECO:0000256" key="2">
    <source>
        <dbReference type="SAM" id="SignalP"/>
    </source>
</evidence>
<dbReference type="AlphaFoldDB" id="A0A8X6XQR2"/>
<keyword evidence="5" id="KW-1185">Reference proteome</keyword>